<dbReference type="AlphaFoldDB" id="A0A9P6VKL9"/>
<proteinExistence type="inferred from homology"/>
<name>A0A9P6VKL9_9HELO</name>
<reference evidence="5" key="1">
    <citation type="submission" date="2019-07" db="EMBL/GenBank/DDBJ databases">
        <title>Hyphodiscus hymeniophilus genome sequencing and assembly.</title>
        <authorList>
            <person name="Kramer G."/>
            <person name="Nodwell J."/>
        </authorList>
    </citation>
    <scope>NUCLEOTIDE SEQUENCE</scope>
    <source>
        <strain evidence="5">ATCC 34498</strain>
    </source>
</reference>
<dbReference type="SUPFAM" id="SSF53474">
    <property type="entry name" value="alpha/beta-Hydrolases"/>
    <property type="match status" value="1"/>
</dbReference>
<keyword evidence="2" id="KW-0378">Hydrolase</keyword>
<gene>
    <name evidence="5" type="ORF">D0Z07_4442</name>
</gene>
<feature type="active site" evidence="3">
    <location>
        <position position="174"/>
    </location>
</feature>
<accession>A0A9P6VKL9</accession>
<comment type="caution">
    <text evidence="5">The sequence shown here is derived from an EMBL/GenBank/DDBJ whole genome shotgun (WGS) entry which is preliminary data.</text>
</comment>
<evidence type="ECO:0000259" key="4">
    <source>
        <dbReference type="Pfam" id="PF07859"/>
    </source>
</evidence>
<dbReference type="Gene3D" id="3.40.50.1820">
    <property type="entry name" value="alpha/beta hydrolase"/>
    <property type="match status" value="1"/>
</dbReference>
<keyword evidence="6" id="KW-1185">Reference proteome</keyword>
<feature type="domain" description="Alpha/beta hydrolase fold-3" evidence="4">
    <location>
        <begin position="98"/>
        <end position="312"/>
    </location>
</feature>
<sequence>MVTHRPPPIAVSTATIKVDHRESRSAANHAVQKVIKVFSSLILKAGEPEPAGSPQLTVPSAAKKECRIVEYQVEEIFLYRFSKADEPEDSPKSKRHKLFYFAGGGFRGRPTKEHWLLCAEFCSNMPQYEVNLVSYPLAPNSPAHVSITHIQRLYHIFEKEGKAQGSRITLAGDSAGGNIALLLGIFGASKHIQDSGDGECVIESIMAICPAVDHRNENPHIDTIDPLDPILSRKVIEEVSEGWKGEWLLSDPRLSPILADLSCFKQAGVKVDGVIALHDVLSPDAVEFVNRLSESEVEGEWLQWEKQMHCFPLMFSHGIHEAVAGKDWIVNVLRRRSQSP</sequence>
<dbReference type="Proteomes" id="UP000785200">
    <property type="component" value="Unassembled WGS sequence"/>
</dbReference>
<dbReference type="OrthoDB" id="2152029at2759"/>
<dbReference type="InterPro" id="IPR033140">
    <property type="entry name" value="Lipase_GDXG_put_SER_AS"/>
</dbReference>
<evidence type="ECO:0000313" key="6">
    <source>
        <dbReference type="Proteomes" id="UP000785200"/>
    </source>
</evidence>
<evidence type="ECO:0000256" key="1">
    <source>
        <dbReference type="ARBA" id="ARBA00010515"/>
    </source>
</evidence>
<evidence type="ECO:0000256" key="2">
    <source>
        <dbReference type="ARBA" id="ARBA00022801"/>
    </source>
</evidence>
<protein>
    <submittedName>
        <fullName evidence="5">Hormone-sensitive lipase</fullName>
    </submittedName>
</protein>
<comment type="similarity">
    <text evidence="1">Belongs to the 'GDXG' lipolytic enzyme family.</text>
</comment>
<dbReference type="InterPro" id="IPR013094">
    <property type="entry name" value="AB_hydrolase_3"/>
</dbReference>
<dbReference type="Pfam" id="PF07859">
    <property type="entry name" value="Abhydrolase_3"/>
    <property type="match status" value="1"/>
</dbReference>
<dbReference type="EMBL" id="VNKQ01000008">
    <property type="protein sequence ID" value="KAG0649345.1"/>
    <property type="molecule type" value="Genomic_DNA"/>
</dbReference>
<dbReference type="PROSITE" id="PS01174">
    <property type="entry name" value="LIPASE_GDXG_SER"/>
    <property type="match status" value="1"/>
</dbReference>
<dbReference type="GO" id="GO:0016787">
    <property type="term" value="F:hydrolase activity"/>
    <property type="evidence" value="ECO:0007669"/>
    <property type="project" value="UniProtKB-KW"/>
</dbReference>
<dbReference type="InterPro" id="IPR050300">
    <property type="entry name" value="GDXG_lipolytic_enzyme"/>
</dbReference>
<organism evidence="5 6">
    <name type="scientific">Hyphodiscus hymeniophilus</name>
    <dbReference type="NCBI Taxonomy" id="353542"/>
    <lineage>
        <taxon>Eukaryota</taxon>
        <taxon>Fungi</taxon>
        <taxon>Dikarya</taxon>
        <taxon>Ascomycota</taxon>
        <taxon>Pezizomycotina</taxon>
        <taxon>Leotiomycetes</taxon>
        <taxon>Helotiales</taxon>
        <taxon>Hyphodiscaceae</taxon>
        <taxon>Hyphodiscus</taxon>
    </lineage>
</organism>
<dbReference type="InterPro" id="IPR029058">
    <property type="entry name" value="AB_hydrolase_fold"/>
</dbReference>
<dbReference type="PANTHER" id="PTHR48081:SF8">
    <property type="entry name" value="ALPHA_BETA HYDROLASE FOLD-3 DOMAIN-CONTAINING PROTEIN-RELATED"/>
    <property type="match status" value="1"/>
</dbReference>
<dbReference type="PANTHER" id="PTHR48081">
    <property type="entry name" value="AB HYDROLASE SUPERFAMILY PROTEIN C4A8.06C"/>
    <property type="match status" value="1"/>
</dbReference>
<evidence type="ECO:0000256" key="3">
    <source>
        <dbReference type="PROSITE-ProRule" id="PRU10038"/>
    </source>
</evidence>
<evidence type="ECO:0000313" key="5">
    <source>
        <dbReference type="EMBL" id="KAG0649345.1"/>
    </source>
</evidence>